<dbReference type="WBParaSite" id="SSTP_0000134000.1">
    <property type="protein sequence ID" value="SSTP_0000134000.1"/>
    <property type="gene ID" value="SSTP_0000134000"/>
</dbReference>
<sequence length="464" mass="52247">MASNNNQNVQIAAANEEEGNEESNISRNNNENISTINNTTISRVNNSEVSIGNTQLEGGLCDMCETPIEIPSLQSVPLLQKRNRRSDFLMLVDGIPRRFLNLMVIPQRLFLNESDINNEKQDLFNSDNLSEICRESMSSSYNFNSNQTINNEEDNRRIVIDQQSQENGNAQSNQAQRHVIYQDNLSNVLEFNNNEINGDLETSIDLTDYAKYIPEDGNNQLAISDTMLNIGDITFLEIPTEVEIVPASSEINEIPSDINIIVNSNIESSGINTNNNIETFDEFSPELLDEFRAGYRGRLNKSESSSSLVEISDENISIRSKLSDDNEIENIEKITTYAIIETKKLENKKEKNNSIQTITHDKNIVNNDIVVIDKLSQLELSDDNESAILLENHSKNNENYHKNKENVDDKNVNLVGQALLYLPKIDTTKSGGVEIREDNNTSTKYTNSLKECEKSGKCSCCTIL</sequence>
<protein>
    <submittedName>
        <fullName evidence="1">Uncharacterized protein</fullName>
    </submittedName>
</protein>
<name>A0A0K0DVS4_STRER</name>
<accession>A0A0K0DVS4</accession>
<evidence type="ECO:0000313" key="1">
    <source>
        <dbReference type="WBParaSite" id="SSTP_0000134000.1"/>
    </source>
</evidence>
<reference evidence="1" key="1">
    <citation type="submission" date="2015-08" db="UniProtKB">
        <authorList>
            <consortium name="WormBaseParasite"/>
        </authorList>
    </citation>
    <scope>IDENTIFICATION</scope>
</reference>
<organism evidence="1">
    <name type="scientific">Strongyloides stercoralis</name>
    <name type="common">Threadworm</name>
    <dbReference type="NCBI Taxonomy" id="6248"/>
    <lineage>
        <taxon>Eukaryota</taxon>
        <taxon>Metazoa</taxon>
        <taxon>Ecdysozoa</taxon>
        <taxon>Nematoda</taxon>
        <taxon>Chromadorea</taxon>
        <taxon>Rhabditida</taxon>
        <taxon>Tylenchina</taxon>
        <taxon>Panagrolaimomorpha</taxon>
        <taxon>Strongyloidoidea</taxon>
        <taxon>Strongyloididae</taxon>
        <taxon>Strongyloides</taxon>
    </lineage>
</organism>
<dbReference type="AlphaFoldDB" id="A0A0K0DVS4"/>
<proteinExistence type="predicted"/>